<dbReference type="AlphaFoldDB" id="A0A8H6S794"/>
<accession>A0A8H6S794</accession>
<dbReference type="EMBL" id="JACAZE010000019">
    <property type="protein sequence ID" value="KAF7294184.1"/>
    <property type="molecule type" value="Genomic_DNA"/>
</dbReference>
<keyword evidence="3" id="KW-1185">Reference proteome</keyword>
<dbReference type="Proteomes" id="UP000613580">
    <property type="component" value="Unassembled WGS sequence"/>
</dbReference>
<gene>
    <name evidence="2" type="ORF">HMN09_01146800</name>
</gene>
<evidence type="ECO:0000313" key="3">
    <source>
        <dbReference type="Proteomes" id="UP000613580"/>
    </source>
</evidence>
<name>A0A8H6S794_MYCCL</name>
<evidence type="ECO:0000256" key="1">
    <source>
        <dbReference type="SAM" id="MobiDB-lite"/>
    </source>
</evidence>
<evidence type="ECO:0000313" key="2">
    <source>
        <dbReference type="EMBL" id="KAF7294184.1"/>
    </source>
</evidence>
<organism evidence="2 3">
    <name type="scientific">Mycena chlorophos</name>
    <name type="common">Agaric fungus</name>
    <name type="synonym">Agaricus chlorophos</name>
    <dbReference type="NCBI Taxonomy" id="658473"/>
    <lineage>
        <taxon>Eukaryota</taxon>
        <taxon>Fungi</taxon>
        <taxon>Dikarya</taxon>
        <taxon>Basidiomycota</taxon>
        <taxon>Agaricomycotina</taxon>
        <taxon>Agaricomycetes</taxon>
        <taxon>Agaricomycetidae</taxon>
        <taxon>Agaricales</taxon>
        <taxon>Marasmiineae</taxon>
        <taxon>Mycenaceae</taxon>
        <taxon>Mycena</taxon>
    </lineage>
</organism>
<dbReference type="OrthoDB" id="3106494at2759"/>
<proteinExistence type="predicted"/>
<sequence>MATNSFPVSLPRNEGPPLRGTKEPGMGQTPLYYLAWKVNPRSIIPGRSGKCFDGFRHDFVDKWNENIRAKPAERKPPHPSLKLWLGGVDDEDIYFVAANNSRDPASITEEDIQDAKDALPSLDPDAEVDLDSDEVFRWYRMVNKL</sequence>
<comment type="caution">
    <text evidence="2">The sequence shown here is derived from an EMBL/GenBank/DDBJ whole genome shotgun (WGS) entry which is preliminary data.</text>
</comment>
<feature type="region of interest" description="Disordered" evidence="1">
    <location>
        <begin position="1"/>
        <end position="25"/>
    </location>
</feature>
<protein>
    <submittedName>
        <fullName evidence="2">Uncharacterized protein</fullName>
    </submittedName>
</protein>
<reference evidence="2" key="1">
    <citation type="submission" date="2020-05" db="EMBL/GenBank/DDBJ databases">
        <title>Mycena genomes resolve the evolution of fungal bioluminescence.</title>
        <authorList>
            <person name="Tsai I.J."/>
        </authorList>
    </citation>
    <scope>NUCLEOTIDE SEQUENCE</scope>
    <source>
        <strain evidence="2">110903Hualien_Pintung</strain>
    </source>
</reference>